<dbReference type="Proteomes" id="UP000193498">
    <property type="component" value="Unassembled WGS sequence"/>
</dbReference>
<reference evidence="19 20" key="1">
    <citation type="submission" date="2016-07" db="EMBL/GenBank/DDBJ databases">
        <title>Pervasive Adenine N6-methylation of Active Genes in Fungi.</title>
        <authorList>
            <consortium name="DOE Joint Genome Institute"/>
            <person name="Mondo S.J."/>
            <person name="Dannebaum R.O."/>
            <person name="Kuo R.C."/>
            <person name="Labutti K."/>
            <person name="Haridas S."/>
            <person name="Kuo A."/>
            <person name="Salamov A."/>
            <person name="Ahrendt S.R."/>
            <person name="Lipzen A."/>
            <person name="Sullivan W."/>
            <person name="Andreopoulos W.B."/>
            <person name="Clum A."/>
            <person name="Lindquist E."/>
            <person name="Daum C."/>
            <person name="Ramamoorthy G.K."/>
            <person name="Gryganskyi A."/>
            <person name="Culley D."/>
            <person name="Magnuson J.K."/>
            <person name="James T.Y."/>
            <person name="O'Malley M.A."/>
            <person name="Stajich J.E."/>
            <person name="Spatafora J.W."/>
            <person name="Visel A."/>
            <person name="Grigoriev I.V."/>
        </authorList>
    </citation>
    <scope>NUCLEOTIDE SEQUENCE [LARGE SCALE GENOMIC DNA]</scope>
    <source>
        <strain evidence="19 20">CBS 931.73</strain>
    </source>
</reference>
<dbReference type="Gene3D" id="2.30.30.1190">
    <property type="match status" value="1"/>
</dbReference>
<dbReference type="InterPro" id="IPR003617">
    <property type="entry name" value="TFIIS/CRSP70_N_sub"/>
</dbReference>
<dbReference type="SUPFAM" id="SSF90229">
    <property type="entry name" value="CCCH zinc finger"/>
    <property type="match status" value="1"/>
</dbReference>
<keyword evidence="8 15" id="KW-0479">Metal-binding</keyword>
<feature type="compositionally biased region" description="Polar residues" evidence="16">
    <location>
        <begin position="557"/>
        <end position="577"/>
    </location>
</feature>
<dbReference type="SMART" id="SM00356">
    <property type="entry name" value="ZnF_C3H1"/>
    <property type="match status" value="1"/>
</dbReference>
<evidence type="ECO:0000256" key="4">
    <source>
        <dbReference type="ARBA" id="ARBA00022454"/>
    </source>
</evidence>
<feature type="compositionally biased region" description="Polar residues" evidence="16">
    <location>
        <begin position="516"/>
        <end position="531"/>
    </location>
</feature>
<keyword evidence="6" id="KW-1017">Isopeptide bond</keyword>
<keyword evidence="11" id="KW-0832">Ubl conjugation</keyword>
<evidence type="ECO:0000256" key="1">
    <source>
        <dbReference type="ARBA" id="ARBA00004123"/>
    </source>
</evidence>
<dbReference type="Pfam" id="PF08711">
    <property type="entry name" value="Med26"/>
    <property type="match status" value="1"/>
</dbReference>
<evidence type="ECO:0000256" key="9">
    <source>
        <dbReference type="ARBA" id="ARBA00022771"/>
    </source>
</evidence>
<feature type="compositionally biased region" description="Basic and acidic residues" evidence="16">
    <location>
        <begin position="809"/>
        <end position="818"/>
    </location>
</feature>
<dbReference type="PROSITE" id="PS50103">
    <property type="entry name" value="ZF_C3H1"/>
    <property type="match status" value="1"/>
</dbReference>
<dbReference type="InParanoid" id="A0A1Y1XYZ9"/>
<evidence type="ECO:0000256" key="12">
    <source>
        <dbReference type="ARBA" id="ARBA00023242"/>
    </source>
</evidence>
<dbReference type="AlphaFoldDB" id="A0A1Y1XYZ9"/>
<comment type="subunit">
    <text evidence="13">Component of the PNUTS-PP1 complex (also named PTW/PP1 complex), composed of PPP1R10/PNUTS, TOX4, WDR82, and PPP1CA (or PPP1CB or PPP1CC).</text>
</comment>
<keyword evidence="9 15" id="KW-0863">Zinc-finger</keyword>
<sequence>MNFPDDFELDYPTHLAKDVPDLNDFLTGIETLEAQRHSHGVNAFNSAFQGIANASYDITLPPGDSHASNMMQDWTSIVPASDIHNIPDPVTIFSDPEGFEITFQPENGLSNSRINGDSESSKSDASVMPSEAKVKVVESPMITELDMKDDDIDVGGDLDSDPFLGLSEFKPASNPASITVPSPNGIGAKTIASNPSGNNVAFSPFTSQQLHPVPSIDIEKLTNISPNVPINFPANWANLNLLNNRMNDSFPSYQHLARTLLSQQNLGAVTQTGDNTVRPKCVVEVVVPPPRSDLPIDNDPAKESEEGAESKEETMDELMHLLTPLVNKDWGLGHVDHIPKFVKFMRSEEQSTHRSLLLTVLVNTTDRSILKSFANSKGPTILRMWIVQAQKENNPLLTKLLEVLKKVPMDIDTLKETLLGRVIKTLKNSELEDVKKLATELMDRWTKLIQQEASAPAPKKRPSEKAENDASKSDTDLAKEDTRKKARPEKPTNPDVTSSSKPTAIGAGNKAKQLGASKTSGPARQEKSTASNAMAVANVDFFNELSASALPKISKVRPSTTSKLGVQSSKPKNTSFSPLDALLPKIMSKDGNNLKRGNSESRDGERKSKASRTGVESIMTDIHPSTRPDTESVLKPGTKKKRVSFAPDHALVQIREFKTEVEEPSMSVTKDWETPKPILFEFDVPQRGADSKEIGVQQAREAGVLSALYFSESQIPDTPNEPTDDVREDPTYQVKVIPLYDVGSETFQLSQLLSQVQATAPILAPLPTTTAINPDSHAPPTSSWDHEPETGNYSWQKESTQSPHWPAQPDRDHWDRQDAQYNPDSPGSGQASNYPSNDPSKPAYHDDEQGYDPYQEYPQDSREEYDPSYQSYGNDYDGYNEFDNGEAWDYNGGYEEGDRPWRFGAGRNQFGRGRGRGARGRGGPNRNGNRWGPGRDGPAPNPRVGTAPCKFFAEGSCRFGDKCRFSHDFGRGR</sequence>
<evidence type="ECO:0000256" key="8">
    <source>
        <dbReference type="ARBA" id="ARBA00022723"/>
    </source>
</evidence>
<keyword evidence="4" id="KW-0158">Chromosome</keyword>
<evidence type="ECO:0000259" key="18">
    <source>
        <dbReference type="PROSITE" id="PS51319"/>
    </source>
</evidence>
<organism evidence="19 20">
    <name type="scientific">Basidiobolus meristosporus CBS 931.73</name>
    <dbReference type="NCBI Taxonomy" id="1314790"/>
    <lineage>
        <taxon>Eukaryota</taxon>
        <taxon>Fungi</taxon>
        <taxon>Fungi incertae sedis</taxon>
        <taxon>Zoopagomycota</taxon>
        <taxon>Entomophthoromycotina</taxon>
        <taxon>Basidiobolomycetes</taxon>
        <taxon>Basidiobolales</taxon>
        <taxon>Basidiobolaceae</taxon>
        <taxon>Basidiobolus</taxon>
    </lineage>
</organism>
<feature type="compositionally biased region" description="Basic and acidic residues" evidence="16">
    <location>
        <begin position="299"/>
        <end position="313"/>
    </location>
</feature>
<dbReference type="Pfam" id="PF18044">
    <property type="entry name" value="zf-CCCH_4"/>
    <property type="match status" value="1"/>
</dbReference>
<dbReference type="EMBL" id="MCFE01000354">
    <property type="protein sequence ID" value="ORX90885.1"/>
    <property type="molecule type" value="Genomic_DNA"/>
</dbReference>
<dbReference type="InterPro" id="IPR041367">
    <property type="entry name" value="Znf-CCCH_4"/>
</dbReference>
<feature type="compositionally biased region" description="Polar residues" evidence="16">
    <location>
        <begin position="105"/>
        <end position="118"/>
    </location>
</feature>
<feature type="zinc finger region" description="C3H1-type" evidence="15">
    <location>
        <begin position="943"/>
        <end position="970"/>
    </location>
</feature>
<keyword evidence="10 15" id="KW-0862">Zinc</keyword>
<comment type="caution">
    <text evidence="19">The sequence shown here is derived from an EMBL/GenBank/DDBJ whole genome shotgun (WGS) entry which is preliminary data.</text>
</comment>
<dbReference type="STRING" id="1314790.A0A1Y1XYZ9"/>
<comment type="subcellular location">
    <subcellularLocation>
        <location evidence="2">Chromosome</location>
    </subcellularLocation>
    <subcellularLocation>
        <location evidence="1 14">Nucleus</location>
    </subcellularLocation>
</comment>
<dbReference type="SMART" id="SM00509">
    <property type="entry name" value="TFS2N"/>
    <property type="match status" value="1"/>
</dbReference>
<evidence type="ECO:0000256" key="10">
    <source>
        <dbReference type="ARBA" id="ARBA00022833"/>
    </source>
</evidence>
<feature type="domain" description="C3H1-type" evidence="17">
    <location>
        <begin position="943"/>
        <end position="970"/>
    </location>
</feature>
<feature type="compositionally biased region" description="Basic and acidic residues" evidence="16">
    <location>
        <begin position="597"/>
        <end position="608"/>
    </location>
</feature>
<keyword evidence="20" id="KW-1185">Reference proteome</keyword>
<feature type="region of interest" description="Disordered" evidence="16">
    <location>
        <begin position="288"/>
        <end position="313"/>
    </location>
</feature>
<feature type="compositionally biased region" description="Polar residues" evidence="16">
    <location>
        <begin position="791"/>
        <end position="803"/>
    </location>
</feature>
<gene>
    <name evidence="19" type="ORF">K493DRAFT_317653</name>
</gene>
<dbReference type="GO" id="GO:0005634">
    <property type="term" value="C:nucleus"/>
    <property type="evidence" value="ECO:0007669"/>
    <property type="project" value="UniProtKB-SubCell"/>
</dbReference>
<feature type="region of interest" description="Disordered" evidence="16">
    <location>
        <begin position="555"/>
        <end position="640"/>
    </location>
</feature>
<evidence type="ECO:0000256" key="5">
    <source>
        <dbReference type="ARBA" id="ARBA00022481"/>
    </source>
</evidence>
<dbReference type="GO" id="GO:0008157">
    <property type="term" value="F:protein phosphatase 1 binding"/>
    <property type="evidence" value="ECO:0007669"/>
    <property type="project" value="TreeGrafter"/>
</dbReference>
<feature type="domain" description="TFIIS N-terminal" evidence="18">
    <location>
        <begin position="380"/>
        <end position="452"/>
    </location>
</feature>
<feature type="compositionally biased region" description="Low complexity" evidence="16">
    <location>
        <begin position="902"/>
        <end position="911"/>
    </location>
</feature>
<evidence type="ECO:0000256" key="14">
    <source>
        <dbReference type="PROSITE-ProRule" id="PRU00649"/>
    </source>
</evidence>
<evidence type="ECO:0000256" key="13">
    <source>
        <dbReference type="ARBA" id="ARBA00093575"/>
    </source>
</evidence>
<dbReference type="InterPro" id="IPR036855">
    <property type="entry name" value="Znf_CCCH_sf"/>
</dbReference>
<dbReference type="InterPro" id="IPR035441">
    <property type="entry name" value="TFIIS/LEDGF_dom_sf"/>
</dbReference>
<evidence type="ECO:0000256" key="2">
    <source>
        <dbReference type="ARBA" id="ARBA00004286"/>
    </source>
</evidence>
<evidence type="ECO:0000256" key="11">
    <source>
        <dbReference type="ARBA" id="ARBA00022843"/>
    </source>
</evidence>
<keyword evidence="5" id="KW-0488">Methylation</keyword>
<feature type="compositionally biased region" description="Basic and acidic residues" evidence="16">
    <location>
        <begin position="461"/>
        <end position="492"/>
    </location>
</feature>
<feature type="compositionally biased region" description="Polar residues" evidence="16">
    <location>
        <begin position="819"/>
        <end position="839"/>
    </location>
</feature>
<dbReference type="Gene3D" id="1.20.930.10">
    <property type="entry name" value="Conserved domain common to transcription factors TFIIS, elongin A, CRSP70"/>
    <property type="match status" value="1"/>
</dbReference>
<feature type="region of interest" description="Disordered" evidence="16">
    <location>
        <begin position="105"/>
        <end position="133"/>
    </location>
</feature>
<proteinExistence type="predicted"/>
<evidence type="ECO:0000256" key="3">
    <source>
        <dbReference type="ARBA" id="ARBA00022330"/>
    </source>
</evidence>
<dbReference type="PANTHER" id="PTHR46557:SF1">
    <property type="entry name" value="SERINE_THREONINE-PROTEIN PHOSPHATASE 1 REGULATORY SUBUNIT 10"/>
    <property type="match status" value="1"/>
</dbReference>
<evidence type="ECO:0000256" key="16">
    <source>
        <dbReference type="SAM" id="MobiDB-lite"/>
    </source>
</evidence>
<evidence type="ECO:0000313" key="19">
    <source>
        <dbReference type="EMBL" id="ORX90885.1"/>
    </source>
</evidence>
<evidence type="ECO:0000313" key="20">
    <source>
        <dbReference type="Proteomes" id="UP000193498"/>
    </source>
</evidence>
<keyword evidence="12 14" id="KW-0539">Nucleus</keyword>
<keyword evidence="7" id="KW-0597">Phosphoprotein</keyword>
<dbReference type="SUPFAM" id="SSF47676">
    <property type="entry name" value="Conserved domain common to transcription factors TFIIS, elongin A, CRSP70"/>
    <property type="match status" value="1"/>
</dbReference>
<dbReference type="PROSITE" id="PS51319">
    <property type="entry name" value="TFIIS_N"/>
    <property type="match status" value="1"/>
</dbReference>
<dbReference type="GO" id="GO:0008270">
    <property type="term" value="F:zinc ion binding"/>
    <property type="evidence" value="ECO:0007669"/>
    <property type="project" value="UniProtKB-KW"/>
</dbReference>
<feature type="region of interest" description="Disordered" evidence="16">
    <location>
        <begin position="767"/>
        <end position="946"/>
    </location>
</feature>
<evidence type="ECO:0000256" key="15">
    <source>
        <dbReference type="PROSITE-ProRule" id="PRU00723"/>
    </source>
</evidence>
<evidence type="ECO:0000259" key="17">
    <source>
        <dbReference type="PROSITE" id="PS50103"/>
    </source>
</evidence>
<dbReference type="InterPro" id="IPR017923">
    <property type="entry name" value="TFIIS_N"/>
</dbReference>
<evidence type="ECO:0000256" key="6">
    <source>
        <dbReference type="ARBA" id="ARBA00022499"/>
    </source>
</evidence>
<accession>A0A1Y1XYZ9</accession>
<dbReference type="InterPro" id="IPR000571">
    <property type="entry name" value="Znf_CCCH"/>
</dbReference>
<name>A0A1Y1XYZ9_9FUNG</name>
<protein>
    <recommendedName>
        <fullName evidence="3">Serine/threonine-protein phosphatase 1 regulatory subunit 10</fullName>
    </recommendedName>
</protein>
<feature type="region of interest" description="Disordered" evidence="16">
    <location>
        <begin position="451"/>
        <end position="531"/>
    </location>
</feature>
<dbReference type="OrthoDB" id="6159439at2759"/>
<dbReference type="GO" id="GO:0072357">
    <property type="term" value="C:PTW/PP1 phosphatase complex"/>
    <property type="evidence" value="ECO:0007669"/>
    <property type="project" value="TreeGrafter"/>
</dbReference>
<dbReference type="GO" id="GO:0000785">
    <property type="term" value="C:chromatin"/>
    <property type="evidence" value="ECO:0007669"/>
    <property type="project" value="TreeGrafter"/>
</dbReference>
<evidence type="ECO:0000256" key="7">
    <source>
        <dbReference type="ARBA" id="ARBA00022553"/>
    </source>
</evidence>
<dbReference type="PANTHER" id="PTHR46557">
    <property type="entry name" value="SERINE/THREONINE-PROTEIN PHOSPHATASE 1 REGULATORY SUBUNIT 10-RELATED"/>
    <property type="match status" value="1"/>
</dbReference>